<dbReference type="AlphaFoldDB" id="A0A645EQD5"/>
<name>A0A645EQD5_9ZZZZ</name>
<evidence type="ECO:0000313" key="1">
    <source>
        <dbReference type="EMBL" id="MPN04231.1"/>
    </source>
</evidence>
<comment type="caution">
    <text evidence="1">The sequence shown here is derived from an EMBL/GenBank/DDBJ whole genome shotgun (WGS) entry which is preliminary data.</text>
</comment>
<dbReference type="EMBL" id="VSSQ01050159">
    <property type="protein sequence ID" value="MPN04231.1"/>
    <property type="molecule type" value="Genomic_DNA"/>
</dbReference>
<proteinExistence type="predicted"/>
<accession>A0A645EQD5</accession>
<organism evidence="1">
    <name type="scientific">bioreactor metagenome</name>
    <dbReference type="NCBI Taxonomy" id="1076179"/>
    <lineage>
        <taxon>unclassified sequences</taxon>
        <taxon>metagenomes</taxon>
        <taxon>ecological metagenomes</taxon>
    </lineage>
</organism>
<sequence>MGTQPPVLFSIQNFQMGILNEDITRLLIFSFQNNRVIARVFDFQSRVSADGAIANRTGCR</sequence>
<reference evidence="1" key="1">
    <citation type="submission" date="2019-08" db="EMBL/GenBank/DDBJ databases">
        <authorList>
            <person name="Kucharzyk K."/>
            <person name="Murdoch R.W."/>
            <person name="Higgins S."/>
            <person name="Loffler F."/>
        </authorList>
    </citation>
    <scope>NUCLEOTIDE SEQUENCE</scope>
</reference>
<protein>
    <submittedName>
        <fullName evidence="1">Uncharacterized protein</fullName>
    </submittedName>
</protein>
<gene>
    <name evidence="1" type="ORF">SDC9_151467</name>
</gene>